<keyword evidence="3 8" id="KW-0813">Transport</keyword>
<evidence type="ECO:0000256" key="4">
    <source>
        <dbReference type="ARBA" id="ARBA00022475"/>
    </source>
</evidence>
<keyword evidence="4" id="KW-1003">Cell membrane</keyword>
<dbReference type="InterPro" id="IPR035906">
    <property type="entry name" value="MetI-like_sf"/>
</dbReference>
<protein>
    <recommendedName>
        <fullName evidence="2">sn-glycerol-3-phosphate transport system permease protein UgpE</fullName>
    </recommendedName>
</protein>
<dbReference type="PANTHER" id="PTHR43744">
    <property type="entry name" value="ABC TRANSPORTER PERMEASE PROTEIN MG189-RELATED-RELATED"/>
    <property type="match status" value="1"/>
</dbReference>
<dbReference type="NCBIfam" id="NF008210">
    <property type="entry name" value="PRK10973.1"/>
    <property type="match status" value="1"/>
</dbReference>
<proteinExistence type="inferred from homology"/>
<dbReference type="SUPFAM" id="SSF161098">
    <property type="entry name" value="MetI-like"/>
    <property type="match status" value="1"/>
</dbReference>
<comment type="caution">
    <text evidence="10">The sequence shown here is derived from an EMBL/GenBank/DDBJ whole genome shotgun (WGS) entry which is preliminary data.</text>
</comment>
<evidence type="ECO:0000256" key="2">
    <source>
        <dbReference type="ARBA" id="ARBA00020515"/>
    </source>
</evidence>
<evidence type="ECO:0000313" key="10">
    <source>
        <dbReference type="EMBL" id="RDB36125.1"/>
    </source>
</evidence>
<evidence type="ECO:0000256" key="1">
    <source>
        <dbReference type="ARBA" id="ARBA00004651"/>
    </source>
</evidence>
<dbReference type="PROSITE" id="PS50928">
    <property type="entry name" value="ABC_TM1"/>
    <property type="match status" value="1"/>
</dbReference>
<evidence type="ECO:0000256" key="6">
    <source>
        <dbReference type="ARBA" id="ARBA00022989"/>
    </source>
</evidence>
<feature type="transmembrane region" description="Helical" evidence="8">
    <location>
        <begin position="113"/>
        <end position="134"/>
    </location>
</feature>
<comment type="similarity">
    <text evidence="8">Belongs to the binding-protein-dependent transport system permease family.</text>
</comment>
<sequence length="281" mass="31923">MFNNFKKTYFLTNFILIFGTIIIVFPIYFCFIASTESIQNILHGKIGLIPGTQLFKNYLEILNPEKNILPGISIWKLLFNSLITTVLITIGKTVISIISAYSIVYFNFPFKKTLFFLIFITLMLPIEVRIVPTFQMASNLNLLDSYHGLSIPLIASATATFLFRQFFMTIPDELCEAAKIDGAGPLHFFWDIVFPLSRTTIAALFVILFIYGWNQYLWPLLITTKQSMNTIIIALTQMISPDGATPWEKVMGVAVIAMLPPIFVVVFMQKLFVKGLIDSEK</sequence>
<evidence type="ECO:0000256" key="7">
    <source>
        <dbReference type="ARBA" id="ARBA00023136"/>
    </source>
</evidence>
<keyword evidence="7 8" id="KW-0472">Membrane</keyword>
<evidence type="ECO:0000256" key="3">
    <source>
        <dbReference type="ARBA" id="ARBA00022448"/>
    </source>
</evidence>
<keyword evidence="11" id="KW-1185">Reference proteome</keyword>
<evidence type="ECO:0000256" key="5">
    <source>
        <dbReference type="ARBA" id="ARBA00022692"/>
    </source>
</evidence>
<organism evidence="10 11">
    <name type="scientific">Spirobacillus cienkowskii</name>
    <dbReference type="NCBI Taxonomy" id="495820"/>
    <lineage>
        <taxon>Bacteria</taxon>
        <taxon>Pseudomonadati</taxon>
        <taxon>Bdellovibrionota</taxon>
        <taxon>Oligoflexia</taxon>
        <taxon>Silvanigrellales</taxon>
        <taxon>Spirobacillus</taxon>
    </lineage>
</organism>
<dbReference type="Proteomes" id="UP000253934">
    <property type="component" value="Unassembled WGS sequence"/>
</dbReference>
<feature type="transmembrane region" description="Helical" evidence="8">
    <location>
        <begin position="82"/>
        <end position="106"/>
    </location>
</feature>
<dbReference type="PANTHER" id="PTHR43744:SF8">
    <property type="entry name" value="SN-GLYCEROL-3-PHOSPHATE TRANSPORT SYSTEM PERMEASE PROTEIN UGPE"/>
    <property type="match status" value="1"/>
</dbReference>
<dbReference type="AlphaFoldDB" id="A0A369KTU5"/>
<gene>
    <name evidence="10" type="ORF">DCC88_06485</name>
</gene>
<feature type="transmembrane region" description="Helical" evidence="8">
    <location>
        <begin position="12"/>
        <end position="34"/>
    </location>
</feature>
<keyword evidence="6 8" id="KW-1133">Transmembrane helix</keyword>
<keyword evidence="5 8" id="KW-0812">Transmembrane</keyword>
<evidence type="ECO:0000313" key="11">
    <source>
        <dbReference type="Proteomes" id="UP000253934"/>
    </source>
</evidence>
<feature type="transmembrane region" description="Helical" evidence="8">
    <location>
        <begin position="250"/>
        <end position="273"/>
    </location>
</feature>
<evidence type="ECO:0000256" key="8">
    <source>
        <dbReference type="RuleBase" id="RU363032"/>
    </source>
</evidence>
<reference evidence="10" key="1">
    <citation type="submission" date="2018-04" db="EMBL/GenBank/DDBJ databases">
        <title>Draft genome sequence of the Candidatus Spirobacillus cienkowskii, a pathogen of freshwater Daphnia species, reconstructed from hemolymph metagenomic reads.</title>
        <authorList>
            <person name="Bresciani L."/>
            <person name="Lemos L.N."/>
            <person name="Wale N."/>
            <person name="Lin J.Y."/>
            <person name="Fernandes G.R."/>
            <person name="Duffy M.A."/>
            <person name="Rodrigues J.M."/>
        </authorList>
    </citation>
    <scope>NUCLEOTIDE SEQUENCE [LARGE SCALE GENOMIC DNA]</scope>
    <source>
        <strain evidence="10">Binning01</strain>
    </source>
</reference>
<feature type="transmembrane region" description="Helical" evidence="8">
    <location>
        <begin position="188"/>
        <end position="211"/>
    </location>
</feature>
<dbReference type="GO" id="GO:0005886">
    <property type="term" value="C:plasma membrane"/>
    <property type="evidence" value="ECO:0007669"/>
    <property type="project" value="UniProtKB-SubCell"/>
</dbReference>
<dbReference type="CDD" id="cd06261">
    <property type="entry name" value="TM_PBP2"/>
    <property type="match status" value="1"/>
</dbReference>
<name>A0A369KTU5_9BACT</name>
<feature type="transmembrane region" description="Helical" evidence="8">
    <location>
        <begin position="146"/>
        <end position="167"/>
    </location>
</feature>
<accession>A0A369KTU5</accession>
<dbReference type="EMBL" id="QOVW01000066">
    <property type="protein sequence ID" value="RDB36125.1"/>
    <property type="molecule type" value="Genomic_DNA"/>
</dbReference>
<dbReference type="Pfam" id="PF00528">
    <property type="entry name" value="BPD_transp_1"/>
    <property type="match status" value="1"/>
</dbReference>
<evidence type="ECO:0000259" key="9">
    <source>
        <dbReference type="PROSITE" id="PS50928"/>
    </source>
</evidence>
<comment type="subcellular location">
    <subcellularLocation>
        <location evidence="1 8">Cell membrane</location>
        <topology evidence="1 8">Multi-pass membrane protein</topology>
    </subcellularLocation>
</comment>
<dbReference type="GO" id="GO:0055085">
    <property type="term" value="P:transmembrane transport"/>
    <property type="evidence" value="ECO:0007669"/>
    <property type="project" value="InterPro"/>
</dbReference>
<feature type="domain" description="ABC transmembrane type-1" evidence="9">
    <location>
        <begin position="78"/>
        <end position="268"/>
    </location>
</feature>
<dbReference type="InterPro" id="IPR000515">
    <property type="entry name" value="MetI-like"/>
</dbReference>
<dbReference type="Gene3D" id="1.10.3720.10">
    <property type="entry name" value="MetI-like"/>
    <property type="match status" value="1"/>
</dbReference>